<comment type="similarity">
    <text evidence="2 10">Belongs to the ABC-4 integral membrane protein family. FtsX subfamily.</text>
</comment>
<evidence type="ECO:0000256" key="8">
    <source>
        <dbReference type="ARBA" id="ARBA00023136"/>
    </source>
</evidence>
<dbReference type="OrthoDB" id="9812531at2"/>
<keyword evidence="6 11" id="KW-0812">Transmembrane</keyword>
<dbReference type="InterPro" id="IPR040690">
    <property type="entry name" value="FtsX_ECD"/>
</dbReference>
<keyword evidence="7 11" id="KW-1133">Transmembrane helix</keyword>
<proteinExistence type="inferred from homology"/>
<dbReference type="AlphaFoldDB" id="A0A9X2MIV9"/>
<dbReference type="PIRSF" id="PIRSF003097">
    <property type="entry name" value="FtsX"/>
    <property type="match status" value="1"/>
</dbReference>
<dbReference type="Proteomes" id="UP001142078">
    <property type="component" value="Unassembled WGS sequence"/>
</dbReference>
<evidence type="ECO:0000256" key="3">
    <source>
        <dbReference type="ARBA" id="ARBA00021907"/>
    </source>
</evidence>
<dbReference type="EMBL" id="JANJZL010000004">
    <property type="protein sequence ID" value="MCR2043915.1"/>
    <property type="molecule type" value="Genomic_DNA"/>
</dbReference>
<evidence type="ECO:0000313" key="15">
    <source>
        <dbReference type="Proteomes" id="UP001142078"/>
    </source>
</evidence>
<reference evidence="14" key="1">
    <citation type="submission" date="2022-07" db="EMBL/GenBank/DDBJ databases">
        <title>Enhanced cultured diversity of the mouse gut microbiota enables custom-made synthetic communities.</title>
        <authorList>
            <person name="Afrizal A."/>
        </authorList>
    </citation>
    <scope>NUCLEOTIDE SEQUENCE</scope>
    <source>
        <strain evidence="14">DSM 29482</strain>
    </source>
</reference>
<evidence type="ECO:0000256" key="7">
    <source>
        <dbReference type="ARBA" id="ARBA00022989"/>
    </source>
</evidence>
<evidence type="ECO:0000256" key="1">
    <source>
        <dbReference type="ARBA" id="ARBA00004651"/>
    </source>
</evidence>
<evidence type="ECO:0000259" key="13">
    <source>
        <dbReference type="Pfam" id="PF18075"/>
    </source>
</evidence>
<dbReference type="PANTHER" id="PTHR47755">
    <property type="entry name" value="CELL DIVISION PROTEIN FTSX"/>
    <property type="match status" value="1"/>
</dbReference>
<name>A0A9X2MIV9_9FIRM</name>
<dbReference type="Pfam" id="PF02687">
    <property type="entry name" value="FtsX"/>
    <property type="match status" value="1"/>
</dbReference>
<dbReference type="PANTHER" id="PTHR47755:SF1">
    <property type="entry name" value="CELL DIVISION PROTEIN FTSX"/>
    <property type="match status" value="1"/>
</dbReference>
<dbReference type="GO" id="GO:0005886">
    <property type="term" value="C:plasma membrane"/>
    <property type="evidence" value="ECO:0007669"/>
    <property type="project" value="UniProtKB-SubCell"/>
</dbReference>
<dbReference type="NCBIfam" id="NF038347">
    <property type="entry name" value="FtsX_Gpos"/>
    <property type="match status" value="1"/>
</dbReference>
<dbReference type="RefSeq" id="WP_042683059.1">
    <property type="nucleotide sequence ID" value="NZ_CABKTM010000049.1"/>
</dbReference>
<comment type="caution">
    <text evidence="14">The sequence shown here is derived from an EMBL/GenBank/DDBJ whole genome shotgun (WGS) entry which is preliminary data.</text>
</comment>
<feature type="transmembrane region" description="Helical" evidence="11">
    <location>
        <begin position="171"/>
        <end position="195"/>
    </location>
</feature>
<dbReference type="GO" id="GO:0051301">
    <property type="term" value="P:cell division"/>
    <property type="evidence" value="ECO:0007669"/>
    <property type="project" value="UniProtKB-KW"/>
</dbReference>
<comment type="subcellular location">
    <subcellularLocation>
        <location evidence="1">Cell membrane</location>
        <topology evidence="1">Multi-pass membrane protein</topology>
    </subcellularLocation>
</comment>
<keyword evidence="9 10" id="KW-0131">Cell cycle</keyword>
<evidence type="ECO:0000256" key="2">
    <source>
        <dbReference type="ARBA" id="ARBA00007379"/>
    </source>
</evidence>
<evidence type="ECO:0000256" key="11">
    <source>
        <dbReference type="SAM" id="Phobius"/>
    </source>
</evidence>
<gene>
    <name evidence="14" type="primary">ftsX</name>
    <name evidence="14" type="ORF">NSA23_07245</name>
</gene>
<keyword evidence="15" id="KW-1185">Reference proteome</keyword>
<feature type="domain" description="ABC3 transporter permease C-terminal" evidence="12">
    <location>
        <begin position="177"/>
        <end position="299"/>
    </location>
</feature>
<evidence type="ECO:0000256" key="6">
    <source>
        <dbReference type="ARBA" id="ARBA00022692"/>
    </source>
</evidence>
<feature type="domain" description="FtsX extracellular" evidence="13">
    <location>
        <begin position="63"/>
        <end position="155"/>
    </location>
</feature>
<dbReference type="InterPro" id="IPR004513">
    <property type="entry name" value="FtsX"/>
</dbReference>
<keyword evidence="5 10" id="KW-0132">Cell division</keyword>
<evidence type="ECO:0000259" key="12">
    <source>
        <dbReference type="Pfam" id="PF02687"/>
    </source>
</evidence>
<evidence type="ECO:0000256" key="4">
    <source>
        <dbReference type="ARBA" id="ARBA00022475"/>
    </source>
</evidence>
<organism evidence="14 15">
    <name type="scientific">Anaerosalibacter massiliensis</name>
    <dbReference type="NCBI Taxonomy" id="1347392"/>
    <lineage>
        <taxon>Bacteria</taxon>
        <taxon>Bacillati</taxon>
        <taxon>Bacillota</taxon>
        <taxon>Tissierellia</taxon>
        <taxon>Tissierellales</taxon>
        <taxon>Sporanaerobacteraceae</taxon>
        <taxon>Anaerosalibacter</taxon>
    </lineage>
</organism>
<feature type="transmembrane region" description="Helical" evidence="11">
    <location>
        <begin position="279"/>
        <end position="299"/>
    </location>
</feature>
<evidence type="ECO:0000256" key="10">
    <source>
        <dbReference type="PIRNR" id="PIRNR003097"/>
    </source>
</evidence>
<keyword evidence="8 10" id="KW-0472">Membrane</keyword>
<protein>
    <recommendedName>
        <fullName evidence="3 10">Cell division protein FtsX</fullName>
    </recommendedName>
</protein>
<dbReference type="Gene3D" id="3.30.70.3040">
    <property type="match status" value="1"/>
</dbReference>
<evidence type="ECO:0000313" key="14">
    <source>
        <dbReference type="EMBL" id="MCR2043915.1"/>
    </source>
</evidence>
<sequence length="301" mass="33615">MNMSFRIFKNVLKQGFQGMWRNRGMGLASVGSITAVLVILGMVLIMILSINNIVNETQSKFDEVQVFLEDSVKEEQIEEIGNKIKSFGGVKNLSLVTKDDAMKIMKEDLGDKGYSFEGLEDENPLPNSYTIQLENIEYADKVVENVKDIKGIEGVKYYKDVINKLISTANYIRVAGIIAIAILMFISVFIISNTIKITVTARKKEVNIMKYVGASNGYIRGPFIIEGILLGLIGAVLSILIVNYGYEYIFHFINERLYVIFTVYLVAPYTLLKDISIMFVAIGVGIGTLGSLVSLKRFLNV</sequence>
<evidence type="ECO:0000256" key="9">
    <source>
        <dbReference type="ARBA" id="ARBA00023306"/>
    </source>
</evidence>
<dbReference type="InterPro" id="IPR003838">
    <property type="entry name" value="ABC3_permease_C"/>
</dbReference>
<dbReference type="Pfam" id="PF18075">
    <property type="entry name" value="FtsX_ECD"/>
    <property type="match status" value="1"/>
</dbReference>
<keyword evidence="4 10" id="KW-1003">Cell membrane</keyword>
<evidence type="ECO:0000256" key="5">
    <source>
        <dbReference type="ARBA" id="ARBA00022618"/>
    </source>
</evidence>
<feature type="transmembrane region" description="Helical" evidence="11">
    <location>
        <begin position="27"/>
        <end position="50"/>
    </location>
</feature>
<feature type="transmembrane region" description="Helical" evidence="11">
    <location>
        <begin position="248"/>
        <end position="267"/>
    </location>
</feature>
<feature type="transmembrane region" description="Helical" evidence="11">
    <location>
        <begin position="223"/>
        <end position="242"/>
    </location>
</feature>
<accession>A0A9X2MIV9</accession>
<dbReference type="InterPro" id="IPR058204">
    <property type="entry name" value="FtsX_firmicutes-type"/>
</dbReference>
<comment type="function">
    <text evidence="10">Part of the ABC transporter FtsEX involved in asymmetric cellular division facilitating the initiation of sporulation.</text>
</comment>